<dbReference type="SUPFAM" id="SSF51445">
    <property type="entry name" value="(Trans)glycosidases"/>
    <property type="match status" value="1"/>
</dbReference>
<comment type="caution">
    <text evidence="7">The sequence shown here is derived from an EMBL/GenBank/DDBJ whole genome shotgun (WGS) entry which is preliminary data.</text>
</comment>
<dbReference type="FunFam" id="2.60.120.260:FF:000049">
    <property type="entry name" value="Beta-galactosidase"/>
    <property type="match status" value="1"/>
</dbReference>
<evidence type="ECO:0000256" key="1">
    <source>
        <dbReference type="ARBA" id="ARBA00009809"/>
    </source>
</evidence>
<dbReference type="Gene3D" id="3.20.20.80">
    <property type="entry name" value="Glycosidases"/>
    <property type="match status" value="1"/>
</dbReference>
<organism evidence="7 8">
    <name type="scientific">Desmophyllum pertusum</name>
    <dbReference type="NCBI Taxonomy" id="174260"/>
    <lineage>
        <taxon>Eukaryota</taxon>
        <taxon>Metazoa</taxon>
        <taxon>Cnidaria</taxon>
        <taxon>Anthozoa</taxon>
        <taxon>Hexacorallia</taxon>
        <taxon>Scleractinia</taxon>
        <taxon>Caryophylliina</taxon>
        <taxon>Caryophylliidae</taxon>
        <taxon>Desmophyllum</taxon>
    </lineage>
</organism>
<reference evidence="7" key="1">
    <citation type="submission" date="2023-01" db="EMBL/GenBank/DDBJ databases">
        <title>Genome assembly of the deep-sea coral Lophelia pertusa.</title>
        <authorList>
            <person name="Herrera S."/>
            <person name="Cordes E."/>
        </authorList>
    </citation>
    <scope>NUCLEOTIDE SEQUENCE</scope>
    <source>
        <strain evidence="7">USNM1676648</strain>
        <tissue evidence="7">Polyp</tissue>
    </source>
</reference>
<dbReference type="PROSITE" id="PS01182">
    <property type="entry name" value="GLYCOSYL_HYDROL_F35"/>
    <property type="match status" value="1"/>
</dbReference>
<dbReference type="InterPro" id="IPR048912">
    <property type="entry name" value="BetaGal1-like_ABD1"/>
</dbReference>
<dbReference type="InterPro" id="IPR031330">
    <property type="entry name" value="Gly_Hdrlase_35_cat"/>
</dbReference>
<dbReference type="Pfam" id="PF01301">
    <property type="entry name" value="Glyco_hydro_35"/>
    <property type="match status" value="1"/>
</dbReference>
<dbReference type="Proteomes" id="UP001163046">
    <property type="component" value="Unassembled WGS sequence"/>
</dbReference>
<feature type="domain" description="Beta-galactosidase galactose-binding" evidence="6">
    <location>
        <begin position="393"/>
        <end position="452"/>
    </location>
</feature>
<dbReference type="InterPro" id="IPR019801">
    <property type="entry name" value="Glyco_hydro_35_CS"/>
</dbReference>
<dbReference type="Pfam" id="PF21467">
    <property type="entry name" value="BetaGal_gal-bd"/>
    <property type="match status" value="1"/>
</dbReference>
<evidence type="ECO:0000313" key="7">
    <source>
        <dbReference type="EMBL" id="KAJ7382031.1"/>
    </source>
</evidence>
<evidence type="ECO:0000256" key="2">
    <source>
        <dbReference type="ARBA" id="ARBA00022801"/>
    </source>
</evidence>
<evidence type="ECO:0000256" key="3">
    <source>
        <dbReference type="ARBA" id="ARBA00023295"/>
    </source>
</evidence>
<dbReference type="OrthoDB" id="1657402at2759"/>
<sequence>MCRVGSWRTAKYSVGGPIIAFQVENEYGSFGENDLSPEYMAYLKTLMVNEGISELLFTSDGVQQMEATYYPELPGVLKTANFQNNETVYLNRLRELQPDKPLMVAEFWPGWFDHWGEQHHRMEVEKVVQRVSNILRTGASINFYMFHGGTNFGFMNGGNAIENEFKYQPTVTSYDYDAPLSEAGDITEKFRALKEVIEKYNPPASKRKDVEMQHVLQLGDLVPFFMPVETENVMSMEQLPINNNGGQGYGFTLYQKELDGVPKEITIHNISDRAQVFLDLQLIHTIDAMKLDKHYIDEKELWEVIIKIQNDQILEKGPGKVQLDILVENMGRVNFLKDINRQRKGILGDVQIDGKKQTGWKIYPMDFKEDFFQKLSKQSEWRKIQEGELPSVPSLYRGTFEVNDEPKDTFLYMKGWTKGVCFINGHNLGRYWELGPQETLYLPAPWLRKGTNELLVFELEKCEIPDITFATEPKIIGEPVFRI</sequence>
<gene>
    <name evidence="7" type="primary">GLB1L2_2</name>
    <name evidence="7" type="ORF">OS493_037620</name>
</gene>
<keyword evidence="3 7" id="KW-0326">Glycosidase</keyword>
<dbReference type="SUPFAM" id="SSF49785">
    <property type="entry name" value="Galactose-binding domain-like"/>
    <property type="match status" value="1"/>
</dbReference>
<evidence type="ECO:0000259" key="6">
    <source>
        <dbReference type="Pfam" id="PF21467"/>
    </source>
</evidence>
<dbReference type="GO" id="GO:0005975">
    <property type="term" value="P:carbohydrate metabolic process"/>
    <property type="evidence" value="ECO:0007669"/>
    <property type="project" value="InterPro"/>
</dbReference>
<dbReference type="InterPro" id="IPR048913">
    <property type="entry name" value="BetaGal_gal-bd"/>
</dbReference>
<dbReference type="InterPro" id="IPR017853">
    <property type="entry name" value="GH"/>
</dbReference>
<evidence type="ECO:0000259" key="5">
    <source>
        <dbReference type="Pfam" id="PF21317"/>
    </source>
</evidence>
<feature type="domain" description="Glycoside hydrolase 35 catalytic" evidence="4">
    <location>
        <begin position="11"/>
        <end position="199"/>
    </location>
</feature>
<dbReference type="Gene3D" id="2.60.120.260">
    <property type="entry name" value="Galactose-binding domain-like"/>
    <property type="match status" value="2"/>
</dbReference>
<accession>A0A9X0D0A2</accession>
<dbReference type="GO" id="GO:0004565">
    <property type="term" value="F:beta-galactosidase activity"/>
    <property type="evidence" value="ECO:0007669"/>
    <property type="project" value="UniProtKB-EC"/>
</dbReference>
<keyword evidence="2 7" id="KW-0378">Hydrolase</keyword>
<comment type="similarity">
    <text evidence="1">Belongs to the glycosyl hydrolase 35 family.</text>
</comment>
<protein>
    <submittedName>
        <fullName evidence="7">Beta-galactosidase-1-like protein 2</fullName>
        <ecNumber evidence="7">3.2.1.23</ecNumber>
    </submittedName>
</protein>
<dbReference type="PRINTS" id="PR00742">
    <property type="entry name" value="GLHYDRLASE35"/>
</dbReference>
<dbReference type="Pfam" id="PF21317">
    <property type="entry name" value="BetaGal_ABD_1"/>
    <property type="match status" value="1"/>
</dbReference>
<proteinExistence type="inferred from homology"/>
<evidence type="ECO:0000259" key="4">
    <source>
        <dbReference type="Pfam" id="PF01301"/>
    </source>
</evidence>
<dbReference type="PANTHER" id="PTHR23421">
    <property type="entry name" value="BETA-GALACTOSIDASE RELATED"/>
    <property type="match status" value="1"/>
</dbReference>
<name>A0A9X0D0A2_9CNID</name>
<dbReference type="InterPro" id="IPR008979">
    <property type="entry name" value="Galactose-bd-like_sf"/>
</dbReference>
<feature type="domain" description="Beta-galactosidase 1-like first all-beta" evidence="5">
    <location>
        <begin position="246"/>
        <end position="366"/>
    </location>
</feature>
<dbReference type="AlphaFoldDB" id="A0A9X0D0A2"/>
<dbReference type="InterPro" id="IPR001944">
    <property type="entry name" value="Glycoside_Hdrlase_35"/>
</dbReference>
<keyword evidence="8" id="KW-1185">Reference proteome</keyword>
<evidence type="ECO:0000313" key="8">
    <source>
        <dbReference type="Proteomes" id="UP001163046"/>
    </source>
</evidence>
<dbReference type="EMBL" id="MU825946">
    <property type="protein sequence ID" value="KAJ7382031.1"/>
    <property type="molecule type" value="Genomic_DNA"/>
</dbReference>
<dbReference type="EC" id="3.2.1.23" evidence="7"/>